<comment type="caution">
    <text evidence="1">The sequence shown here is derived from an EMBL/GenBank/DDBJ whole genome shotgun (WGS) entry which is preliminary data.</text>
</comment>
<gene>
    <name evidence="1" type="ORF">ITP53_11365</name>
</gene>
<dbReference type="EMBL" id="JADOGI010000026">
    <property type="protein sequence ID" value="MBF8186337.1"/>
    <property type="molecule type" value="Genomic_DNA"/>
</dbReference>
<name>A0A931EYC1_9ACTN</name>
<evidence type="ECO:0000313" key="2">
    <source>
        <dbReference type="Proteomes" id="UP000605361"/>
    </source>
</evidence>
<organism evidence="1 2">
    <name type="scientific">Nonomuraea cypriaca</name>
    <dbReference type="NCBI Taxonomy" id="1187855"/>
    <lineage>
        <taxon>Bacteria</taxon>
        <taxon>Bacillati</taxon>
        <taxon>Actinomycetota</taxon>
        <taxon>Actinomycetes</taxon>
        <taxon>Streptosporangiales</taxon>
        <taxon>Streptosporangiaceae</taxon>
        <taxon>Nonomuraea</taxon>
    </lineage>
</organism>
<protein>
    <submittedName>
        <fullName evidence="1">Uncharacterized protein</fullName>
    </submittedName>
</protein>
<proteinExistence type="predicted"/>
<sequence>MPPTRPEDKQRDETFAAWRERTADWRTMTKIAAQVDDVRKELRAANSTLAGLVDGDEIPESMREHVESWQNAARDAYSLMRELNITSWRHELREQLDTRD</sequence>
<evidence type="ECO:0000313" key="1">
    <source>
        <dbReference type="EMBL" id="MBF8186337.1"/>
    </source>
</evidence>
<accession>A0A931EYC1</accession>
<reference evidence="1" key="1">
    <citation type="submission" date="2020-11" db="EMBL/GenBank/DDBJ databases">
        <title>Whole-genome analyses of Nonomuraea sp. K274.</title>
        <authorList>
            <person name="Veyisoglu A."/>
        </authorList>
    </citation>
    <scope>NUCLEOTIDE SEQUENCE</scope>
    <source>
        <strain evidence="1">K274</strain>
    </source>
</reference>
<dbReference type="AlphaFoldDB" id="A0A931EYC1"/>
<dbReference type="RefSeq" id="WP_195895315.1">
    <property type="nucleotide sequence ID" value="NZ_JADOGI010000026.1"/>
</dbReference>
<keyword evidence="2" id="KW-1185">Reference proteome</keyword>
<dbReference type="Proteomes" id="UP000605361">
    <property type="component" value="Unassembled WGS sequence"/>
</dbReference>